<dbReference type="EMBL" id="JEMU01000016">
    <property type="protein sequence ID" value="KAJ01936.1"/>
    <property type="molecule type" value="Genomic_DNA"/>
</dbReference>
<dbReference type="InterPro" id="IPR050807">
    <property type="entry name" value="TransReg_Diox_bact_type"/>
</dbReference>
<reference evidence="3 4" key="1">
    <citation type="journal article" date="2014" name="Genome Announc.">
        <title>Draft Genome Sequences of Two Isolates of the Roseobacter Group, Sulfitobacter sp. Strains 3SOLIMAR09 and 1FIGIMAR09, from Harbors of Mallorca Island (Mediterranean Sea).</title>
        <authorList>
            <person name="Mas-Llado M."/>
            <person name="Pina-Villalonga J.M."/>
            <person name="Brunet-Galmes I."/>
            <person name="Nogales B."/>
            <person name="Bosch R."/>
        </authorList>
    </citation>
    <scope>NUCLEOTIDE SEQUENCE [LARGE SCALE GENOMIC DNA]</scope>
    <source>
        <strain evidence="3 4">1FIGIMAR09</strain>
    </source>
</reference>
<dbReference type="CDD" id="cd00093">
    <property type="entry name" value="HTH_XRE"/>
    <property type="match status" value="1"/>
</dbReference>
<dbReference type="SUPFAM" id="SSF47413">
    <property type="entry name" value="lambda repressor-like DNA-binding domains"/>
    <property type="match status" value="1"/>
</dbReference>
<dbReference type="InterPro" id="IPR014710">
    <property type="entry name" value="RmlC-like_jellyroll"/>
</dbReference>
<evidence type="ECO:0000313" key="3">
    <source>
        <dbReference type="EMBL" id="KAJ01936.1"/>
    </source>
</evidence>
<dbReference type="GO" id="GO:0005829">
    <property type="term" value="C:cytosol"/>
    <property type="evidence" value="ECO:0007669"/>
    <property type="project" value="TreeGrafter"/>
</dbReference>
<dbReference type="PANTHER" id="PTHR46797">
    <property type="entry name" value="HTH-TYPE TRANSCRIPTIONAL REGULATOR"/>
    <property type="match status" value="1"/>
</dbReference>
<dbReference type="Proteomes" id="UP000027337">
    <property type="component" value="Unassembled WGS sequence"/>
</dbReference>
<comment type="caution">
    <text evidence="3">The sequence shown here is derived from an EMBL/GenBank/DDBJ whole genome shotgun (WGS) entry which is preliminary data.</text>
</comment>
<accession>A0A061SJN6</accession>
<dbReference type="SUPFAM" id="SSF51182">
    <property type="entry name" value="RmlC-like cupins"/>
    <property type="match status" value="1"/>
</dbReference>
<dbReference type="RefSeq" id="WP_037910452.1">
    <property type="nucleotide sequence ID" value="NZ_JEMU01000016.1"/>
</dbReference>
<dbReference type="PROSITE" id="PS50943">
    <property type="entry name" value="HTH_CROC1"/>
    <property type="match status" value="1"/>
</dbReference>
<keyword evidence="1" id="KW-0238">DNA-binding</keyword>
<feature type="domain" description="HTH cro/C1-type" evidence="2">
    <location>
        <begin position="8"/>
        <end position="62"/>
    </location>
</feature>
<dbReference type="AlphaFoldDB" id="A0A061SJN6"/>
<protein>
    <submittedName>
        <fullName evidence="3">XRE family transcriptional regulator</fullName>
    </submittedName>
</protein>
<organism evidence="3 4">
    <name type="scientific">Sulfitobacter mediterraneus</name>
    <dbReference type="NCBI Taxonomy" id="83219"/>
    <lineage>
        <taxon>Bacteria</taxon>
        <taxon>Pseudomonadati</taxon>
        <taxon>Pseudomonadota</taxon>
        <taxon>Alphaproteobacteria</taxon>
        <taxon>Rhodobacterales</taxon>
        <taxon>Roseobacteraceae</taxon>
        <taxon>Sulfitobacter</taxon>
    </lineage>
</organism>
<dbReference type="Pfam" id="PF01381">
    <property type="entry name" value="HTH_3"/>
    <property type="match status" value="1"/>
</dbReference>
<dbReference type="GO" id="GO:0003700">
    <property type="term" value="F:DNA-binding transcription factor activity"/>
    <property type="evidence" value="ECO:0007669"/>
    <property type="project" value="TreeGrafter"/>
</dbReference>
<dbReference type="STRING" id="83219.PM02_16250"/>
<dbReference type="InterPro" id="IPR011051">
    <property type="entry name" value="RmlC_Cupin_sf"/>
</dbReference>
<dbReference type="Pfam" id="PF07883">
    <property type="entry name" value="Cupin_2"/>
    <property type="match status" value="1"/>
</dbReference>
<dbReference type="InterPro" id="IPR013096">
    <property type="entry name" value="Cupin_2"/>
</dbReference>
<dbReference type="Gene3D" id="2.60.120.10">
    <property type="entry name" value="Jelly Rolls"/>
    <property type="match status" value="1"/>
</dbReference>
<dbReference type="GO" id="GO:0003677">
    <property type="term" value="F:DNA binding"/>
    <property type="evidence" value="ECO:0007669"/>
    <property type="project" value="UniProtKB-KW"/>
</dbReference>
<keyword evidence="4" id="KW-1185">Reference proteome</keyword>
<evidence type="ECO:0000256" key="1">
    <source>
        <dbReference type="ARBA" id="ARBA00023125"/>
    </source>
</evidence>
<dbReference type="eggNOG" id="COG1396">
    <property type="taxonomic scope" value="Bacteria"/>
</dbReference>
<sequence length="182" mass="19818">MAKVGKRVATLRQRRMLTVRELAARSGIAHSTISLIERDKVSPSVDTLAAIVDALGATLTAFFGIEGVQDGIHPFYSEADLVEIGSTEQISYRMVGMNFSERQMLLMMETYQPGAVSTEALSHKAQEGGFVLEGAVRVCVGDEVRVLKAGDGYYFDSRIPHSFENLSEGESKIVSAVTPPNY</sequence>
<evidence type="ECO:0000313" key="4">
    <source>
        <dbReference type="Proteomes" id="UP000027337"/>
    </source>
</evidence>
<dbReference type="CDD" id="cd02209">
    <property type="entry name" value="cupin_XRE_C"/>
    <property type="match status" value="1"/>
</dbReference>
<proteinExistence type="predicted"/>
<dbReference type="Gene3D" id="1.10.260.40">
    <property type="entry name" value="lambda repressor-like DNA-binding domains"/>
    <property type="match status" value="1"/>
</dbReference>
<dbReference type="SMART" id="SM00530">
    <property type="entry name" value="HTH_XRE"/>
    <property type="match status" value="1"/>
</dbReference>
<dbReference type="PANTHER" id="PTHR46797:SF11">
    <property type="entry name" value="HTH-TYPE TRANSCRIPTIONAL REGULATOR PUUR"/>
    <property type="match status" value="1"/>
</dbReference>
<name>A0A061SJN6_9RHOB</name>
<dbReference type="InterPro" id="IPR001387">
    <property type="entry name" value="Cro/C1-type_HTH"/>
</dbReference>
<gene>
    <name evidence="3" type="ORF">PM02_16250</name>
</gene>
<evidence type="ECO:0000259" key="2">
    <source>
        <dbReference type="PROSITE" id="PS50943"/>
    </source>
</evidence>
<dbReference type="InterPro" id="IPR010982">
    <property type="entry name" value="Lambda_DNA-bd_dom_sf"/>
</dbReference>